<keyword evidence="4" id="KW-1185">Reference proteome</keyword>
<feature type="compositionally biased region" description="Pro residues" evidence="1">
    <location>
        <begin position="164"/>
        <end position="174"/>
    </location>
</feature>
<reference evidence="3 4" key="1">
    <citation type="submission" date="2018-12" db="EMBL/GenBank/DDBJ databases">
        <title>Complete genome sequence of Streptomyces ficellus NRRL8067, the producer of ficellomycin, feldamycin and nojirimycin.</title>
        <authorList>
            <person name="Zhang H."/>
            <person name="Yue R."/>
            <person name="Liu Y."/>
            <person name="Li M."/>
            <person name="Mu H."/>
            <person name="Zhang J."/>
        </authorList>
    </citation>
    <scope>NUCLEOTIDE SEQUENCE [LARGE SCALE GENOMIC DNA]</scope>
    <source>
        <strain evidence="3 4">NRRL 8067</strain>
    </source>
</reference>
<organism evidence="3 4">
    <name type="scientific">Streptomyces ficellus</name>
    <dbReference type="NCBI Taxonomy" id="1977088"/>
    <lineage>
        <taxon>Bacteria</taxon>
        <taxon>Bacillati</taxon>
        <taxon>Actinomycetota</taxon>
        <taxon>Actinomycetes</taxon>
        <taxon>Kitasatosporales</taxon>
        <taxon>Streptomycetaceae</taxon>
        <taxon>Streptomyces</taxon>
    </lineage>
</organism>
<evidence type="ECO:0000256" key="1">
    <source>
        <dbReference type="SAM" id="MobiDB-lite"/>
    </source>
</evidence>
<dbReference type="EMBL" id="CP034279">
    <property type="protein sequence ID" value="QGV80229.1"/>
    <property type="molecule type" value="Genomic_DNA"/>
</dbReference>
<dbReference type="AlphaFoldDB" id="A0A6I6FMG5"/>
<feature type="transmembrane region" description="Helical" evidence="2">
    <location>
        <begin position="20"/>
        <end position="43"/>
    </location>
</feature>
<feature type="transmembrane region" description="Helical" evidence="2">
    <location>
        <begin position="87"/>
        <end position="109"/>
    </location>
</feature>
<feature type="transmembrane region" description="Helical" evidence="2">
    <location>
        <begin position="55"/>
        <end position="75"/>
    </location>
</feature>
<protein>
    <recommendedName>
        <fullName evidence="5">Integral membrane protein</fullName>
    </recommendedName>
</protein>
<accession>A0A6I6FMG5</accession>
<evidence type="ECO:0000313" key="4">
    <source>
        <dbReference type="Proteomes" id="UP000422572"/>
    </source>
</evidence>
<evidence type="ECO:0008006" key="5">
    <source>
        <dbReference type="Google" id="ProtNLM"/>
    </source>
</evidence>
<feature type="compositionally biased region" description="Low complexity" evidence="1">
    <location>
        <begin position="129"/>
        <end position="163"/>
    </location>
</feature>
<sequence>MHGHGHAPPQPGRTADGTLVVLRTLFVALTVLSCGFLAWTPLLRLAVVTRRALDWILFCVVTLSAIGMFAFLVAATPTDENQEISDGAAIAFLTWTVITILGVTVYYLIAEIRHYGSATAGPAPLYGAPRPTGYGYPPAAPPQQTRPQHTQPHQPPHHQTQPQHPTPPPQPPHQPQQAPHQPHQTPPPAPKPTPQRIDQVRAELDELSDLLRSEPRDRDPRDEGR</sequence>
<name>A0A6I6FMG5_9ACTN</name>
<keyword evidence="2" id="KW-1133">Transmembrane helix</keyword>
<evidence type="ECO:0000256" key="2">
    <source>
        <dbReference type="SAM" id="Phobius"/>
    </source>
</evidence>
<keyword evidence="2" id="KW-0812">Transmembrane</keyword>
<keyword evidence="2" id="KW-0472">Membrane</keyword>
<feature type="region of interest" description="Disordered" evidence="1">
    <location>
        <begin position="129"/>
        <end position="225"/>
    </location>
</feature>
<evidence type="ECO:0000313" key="3">
    <source>
        <dbReference type="EMBL" id="QGV80229.1"/>
    </source>
</evidence>
<proteinExistence type="predicted"/>
<feature type="compositionally biased region" description="Basic and acidic residues" evidence="1">
    <location>
        <begin position="198"/>
        <end position="225"/>
    </location>
</feature>
<dbReference type="RefSeq" id="WP_156693954.1">
    <property type="nucleotide sequence ID" value="NZ_CP034279.1"/>
</dbReference>
<dbReference type="KEGG" id="sfic:EIZ62_19795"/>
<dbReference type="Proteomes" id="UP000422572">
    <property type="component" value="Chromosome"/>
</dbReference>
<feature type="compositionally biased region" description="Pro residues" evidence="1">
    <location>
        <begin position="184"/>
        <end position="193"/>
    </location>
</feature>
<dbReference type="OrthoDB" id="3874249at2"/>
<gene>
    <name evidence="3" type="ORF">EIZ62_19795</name>
</gene>